<dbReference type="Pfam" id="PF00450">
    <property type="entry name" value="Peptidase_S10"/>
    <property type="match status" value="1"/>
</dbReference>
<dbReference type="PANTHER" id="PTHR11802">
    <property type="entry name" value="SERINE PROTEASE FAMILY S10 SERINE CARBOXYPEPTIDASE"/>
    <property type="match status" value="1"/>
</dbReference>
<dbReference type="AlphaFoldDB" id="A0A0C9SYI1"/>
<evidence type="ECO:0000256" key="6">
    <source>
        <dbReference type="SAM" id="Phobius"/>
    </source>
</evidence>
<sequence length="496" mass="54584">MVSSKKEPYILPSNDLDAPTKRFRSTSGGNWVLALSVLTAVSMALGYICIYPVLTNGVHRAQFHATVNSHASLCAGADGKGASHSGYIGLKGDNEDAPKRSFYWLFEAQNDSENVPVILTIGGGPGTSGILNPLLGQSHCAIKEDGTTTSNPNAWSEHFNLLALDHPIGVGFSYGTMVNNSRDAAIDVYDFLQKFFVLFPHLSRNKFVVAGGSYGGIYVPHIATVIHEQNLALARGEGQPDAVHINLDSLMISNPWSDALSHYRWLLKQSCDNTHLYNETACTELYGVLPTCLEAIQYAYDFPSAQNRNAALGTCVPLKLADTNGTMMENVKKKCDAADRICWPEFAWVEKFLNNASTREQLGIPEGVEYQAINTEVHGKFWAEGDHIQRAYLMYAPLLDDGIRVLHYIGKLDANCGWPGILSFLRLLPSRFQEQFRDAPDVPWPSEDVATARVIGEGAGNMTFVLMAEAGHLVVLDQPKLVKNIVEHWVDNRPFN</sequence>
<dbReference type="SUPFAM" id="SSF53474">
    <property type="entry name" value="alpha/beta-Hydrolases"/>
    <property type="match status" value="1"/>
</dbReference>
<keyword evidence="6" id="KW-0812">Transmembrane</keyword>
<dbReference type="PRINTS" id="PR00724">
    <property type="entry name" value="CRBOXYPTASEC"/>
</dbReference>
<dbReference type="InterPro" id="IPR001563">
    <property type="entry name" value="Peptidase_S10"/>
</dbReference>
<evidence type="ECO:0000256" key="5">
    <source>
        <dbReference type="ARBA" id="ARBA00023180"/>
    </source>
</evidence>
<name>A0A0C9SYI1_PLICR</name>
<evidence type="ECO:0000256" key="3">
    <source>
        <dbReference type="ARBA" id="ARBA00022670"/>
    </source>
</evidence>
<dbReference type="Proteomes" id="UP000053263">
    <property type="component" value="Unassembled WGS sequence"/>
</dbReference>
<keyword evidence="5" id="KW-0325">Glycoprotein</keyword>
<keyword evidence="2" id="KW-0121">Carboxypeptidase</keyword>
<keyword evidence="4" id="KW-0378">Hydrolase</keyword>
<dbReference type="GO" id="GO:0006508">
    <property type="term" value="P:proteolysis"/>
    <property type="evidence" value="ECO:0007669"/>
    <property type="project" value="UniProtKB-KW"/>
</dbReference>
<keyword evidence="6" id="KW-1133">Transmembrane helix</keyword>
<comment type="similarity">
    <text evidence="1">Belongs to the peptidase S10 family.</text>
</comment>
<dbReference type="GO" id="GO:0004185">
    <property type="term" value="F:serine-type carboxypeptidase activity"/>
    <property type="evidence" value="ECO:0007669"/>
    <property type="project" value="InterPro"/>
</dbReference>
<feature type="transmembrane region" description="Helical" evidence="6">
    <location>
        <begin position="31"/>
        <end position="54"/>
    </location>
</feature>
<reference evidence="7 8" key="1">
    <citation type="submission" date="2014-06" db="EMBL/GenBank/DDBJ databases">
        <title>Evolutionary Origins and Diversification of the Mycorrhizal Mutualists.</title>
        <authorList>
            <consortium name="DOE Joint Genome Institute"/>
            <consortium name="Mycorrhizal Genomics Consortium"/>
            <person name="Kohler A."/>
            <person name="Kuo A."/>
            <person name="Nagy L.G."/>
            <person name="Floudas D."/>
            <person name="Copeland A."/>
            <person name="Barry K.W."/>
            <person name="Cichocki N."/>
            <person name="Veneault-Fourrey C."/>
            <person name="LaButti K."/>
            <person name="Lindquist E.A."/>
            <person name="Lipzen A."/>
            <person name="Lundell T."/>
            <person name="Morin E."/>
            <person name="Murat C."/>
            <person name="Riley R."/>
            <person name="Ohm R."/>
            <person name="Sun H."/>
            <person name="Tunlid A."/>
            <person name="Henrissat B."/>
            <person name="Grigoriev I.V."/>
            <person name="Hibbett D.S."/>
            <person name="Martin F."/>
        </authorList>
    </citation>
    <scope>NUCLEOTIDE SEQUENCE [LARGE SCALE GENOMIC DNA]</scope>
    <source>
        <strain evidence="7 8">FD-325 SS-3</strain>
    </source>
</reference>
<evidence type="ECO:0000313" key="8">
    <source>
        <dbReference type="Proteomes" id="UP000053263"/>
    </source>
</evidence>
<proteinExistence type="inferred from homology"/>
<protein>
    <submittedName>
        <fullName evidence="7">Unplaced genomic scaffold PLICRscaffold_15, whole genome shotgun sequence</fullName>
    </submittedName>
</protein>
<evidence type="ECO:0000256" key="1">
    <source>
        <dbReference type="ARBA" id="ARBA00009431"/>
    </source>
</evidence>
<dbReference type="EMBL" id="KN832568">
    <property type="protein sequence ID" value="KII85075.1"/>
    <property type="molecule type" value="Genomic_DNA"/>
</dbReference>
<keyword evidence="8" id="KW-1185">Reference proteome</keyword>
<evidence type="ECO:0000256" key="4">
    <source>
        <dbReference type="ARBA" id="ARBA00022801"/>
    </source>
</evidence>
<organism evidence="7 8">
    <name type="scientific">Plicaturopsis crispa FD-325 SS-3</name>
    <dbReference type="NCBI Taxonomy" id="944288"/>
    <lineage>
        <taxon>Eukaryota</taxon>
        <taxon>Fungi</taxon>
        <taxon>Dikarya</taxon>
        <taxon>Basidiomycota</taxon>
        <taxon>Agaricomycotina</taxon>
        <taxon>Agaricomycetes</taxon>
        <taxon>Agaricomycetidae</taxon>
        <taxon>Amylocorticiales</taxon>
        <taxon>Amylocorticiaceae</taxon>
        <taxon>Plicatura</taxon>
        <taxon>Plicaturopsis crispa</taxon>
    </lineage>
</organism>
<evidence type="ECO:0000313" key="7">
    <source>
        <dbReference type="EMBL" id="KII85075.1"/>
    </source>
</evidence>
<accession>A0A0C9SYI1</accession>
<keyword evidence="6" id="KW-0472">Membrane</keyword>
<dbReference type="HOGENOM" id="CLU_008523_10_0_1"/>
<evidence type="ECO:0000256" key="2">
    <source>
        <dbReference type="ARBA" id="ARBA00022645"/>
    </source>
</evidence>
<keyword evidence="3" id="KW-0645">Protease</keyword>
<gene>
    <name evidence="7" type="ORF">PLICRDRAFT_178830</name>
</gene>
<dbReference type="Gene3D" id="1.10.287.410">
    <property type="match status" value="1"/>
</dbReference>
<dbReference type="OrthoDB" id="443318at2759"/>
<dbReference type="Gene3D" id="3.40.50.1820">
    <property type="entry name" value="alpha/beta hydrolase"/>
    <property type="match status" value="1"/>
</dbReference>
<dbReference type="InterPro" id="IPR029058">
    <property type="entry name" value="AB_hydrolase_fold"/>
</dbReference>